<dbReference type="AlphaFoldDB" id="A0A7C5X4Z8"/>
<name>A0A7C5X4Z8_9AQUI</name>
<sequence>MDRRDFLKVCSTVAIASMLDPSVFSNMLSAQEGMFKAYKKALFVKEDGSPLREEDLKPHNSYIFFYPYASTPCYLIDLGEEVKPVDVKLKDGKTYKWQGGVGSKKSIVAYSAICAHQWSYPTKQYSFINYYPPDKPSETTKKSGIIQCCAHLGVYDPKEGGKVVDGPPEVPLASVVIQEEGGKFYAIGILGVDQFSQFFDNYKRELREAYGSIAKAKELVDKCVVMEASKYVKQVIHC</sequence>
<evidence type="ECO:0000256" key="2">
    <source>
        <dbReference type="ARBA" id="ARBA00022723"/>
    </source>
</evidence>
<dbReference type="SUPFAM" id="SSF50022">
    <property type="entry name" value="ISP domain"/>
    <property type="match status" value="1"/>
</dbReference>
<evidence type="ECO:0000256" key="3">
    <source>
        <dbReference type="ARBA" id="ARBA00023004"/>
    </source>
</evidence>
<dbReference type="Gene3D" id="2.102.10.10">
    <property type="entry name" value="Rieske [2Fe-2S] iron-sulphur domain"/>
    <property type="match status" value="1"/>
</dbReference>
<feature type="domain" description="Rieske" evidence="5">
    <location>
        <begin position="70"/>
        <end position="186"/>
    </location>
</feature>
<dbReference type="GO" id="GO:0051537">
    <property type="term" value="F:2 iron, 2 sulfur cluster binding"/>
    <property type="evidence" value="ECO:0007669"/>
    <property type="project" value="UniProtKB-KW"/>
</dbReference>
<proteinExistence type="predicted"/>
<evidence type="ECO:0000256" key="4">
    <source>
        <dbReference type="ARBA" id="ARBA00023014"/>
    </source>
</evidence>
<reference evidence="6" key="1">
    <citation type="journal article" date="2020" name="mSystems">
        <title>Genome- and Community-Level Interaction Insights into Carbon Utilization and Element Cycling Functions of Hydrothermarchaeota in Hydrothermal Sediment.</title>
        <authorList>
            <person name="Zhou Z."/>
            <person name="Liu Y."/>
            <person name="Xu W."/>
            <person name="Pan J."/>
            <person name="Luo Z.H."/>
            <person name="Li M."/>
        </authorList>
    </citation>
    <scope>NUCLEOTIDE SEQUENCE [LARGE SCALE GENOMIC DNA]</scope>
    <source>
        <strain evidence="6">SpSt-114</strain>
    </source>
</reference>
<dbReference type="InterPro" id="IPR036922">
    <property type="entry name" value="Rieske_2Fe-2S_sf"/>
</dbReference>
<evidence type="ECO:0000256" key="1">
    <source>
        <dbReference type="ARBA" id="ARBA00022714"/>
    </source>
</evidence>
<dbReference type="EMBL" id="DSAC01000107">
    <property type="protein sequence ID" value="HHO74658.1"/>
    <property type="molecule type" value="Genomic_DNA"/>
</dbReference>
<organism evidence="6">
    <name type="scientific">Thermocrinis ruber</name>
    <dbReference type="NCBI Taxonomy" id="75906"/>
    <lineage>
        <taxon>Bacteria</taxon>
        <taxon>Pseudomonadati</taxon>
        <taxon>Aquificota</taxon>
        <taxon>Aquificia</taxon>
        <taxon>Aquificales</taxon>
        <taxon>Aquificaceae</taxon>
        <taxon>Thermocrinis</taxon>
    </lineage>
</organism>
<keyword evidence="4" id="KW-0411">Iron-sulfur</keyword>
<keyword evidence="2" id="KW-0479">Metal-binding</keyword>
<dbReference type="GO" id="GO:0046872">
    <property type="term" value="F:metal ion binding"/>
    <property type="evidence" value="ECO:0007669"/>
    <property type="project" value="UniProtKB-KW"/>
</dbReference>
<accession>A0A7C5X4Z8</accession>
<keyword evidence="1" id="KW-0001">2Fe-2S</keyword>
<evidence type="ECO:0000313" key="6">
    <source>
        <dbReference type="EMBL" id="HHO74658.1"/>
    </source>
</evidence>
<protein>
    <submittedName>
        <fullName evidence="6">(2Fe-2S)-binding protein</fullName>
    </submittedName>
</protein>
<dbReference type="InterPro" id="IPR017941">
    <property type="entry name" value="Rieske_2Fe-2S"/>
</dbReference>
<comment type="caution">
    <text evidence="6">The sequence shown here is derived from an EMBL/GenBank/DDBJ whole genome shotgun (WGS) entry which is preliminary data.</text>
</comment>
<keyword evidence="3" id="KW-0408">Iron</keyword>
<dbReference type="PROSITE" id="PS51296">
    <property type="entry name" value="RIESKE"/>
    <property type="match status" value="1"/>
</dbReference>
<evidence type="ECO:0000259" key="5">
    <source>
        <dbReference type="PROSITE" id="PS51296"/>
    </source>
</evidence>
<gene>
    <name evidence="6" type="ORF">ENN04_08540</name>
</gene>